<keyword evidence="4" id="KW-0238">DNA-binding</keyword>
<accession>A0A3B0R568</accession>
<dbReference type="Pfam" id="PF20772">
    <property type="entry name" value="TACO1_YebC_N"/>
    <property type="match status" value="1"/>
</dbReference>
<dbReference type="NCBIfam" id="TIGR01033">
    <property type="entry name" value="YebC/PmpR family DNA-binding transcriptional regulator"/>
    <property type="match status" value="1"/>
</dbReference>
<dbReference type="InterPro" id="IPR026564">
    <property type="entry name" value="Transcrip_reg_TACO1-like_dom3"/>
</dbReference>
<dbReference type="GO" id="GO:0005829">
    <property type="term" value="C:cytosol"/>
    <property type="evidence" value="ECO:0007669"/>
    <property type="project" value="TreeGrafter"/>
</dbReference>
<dbReference type="Gene3D" id="3.30.70.980">
    <property type="match status" value="2"/>
</dbReference>
<name>A0A3B0R568_9ZZZZ</name>
<evidence type="ECO:0000259" key="5">
    <source>
        <dbReference type="Pfam" id="PF01709"/>
    </source>
</evidence>
<evidence type="ECO:0000256" key="3">
    <source>
        <dbReference type="ARBA" id="ARBA00022490"/>
    </source>
</evidence>
<evidence type="ECO:0000256" key="1">
    <source>
        <dbReference type="ARBA" id="ARBA00004173"/>
    </source>
</evidence>
<evidence type="ECO:0000313" key="7">
    <source>
        <dbReference type="EMBL" id="VAV87369.1"/>
    </source>
</evidence>
<dbReference type="InterPro" id="IPR002876">
    <property type="entry name" value="Transcrip_reg_TACO1-like"/>
</dbReference>
<evidence type="ECO:0000256" key="2">
    <source>
        <dbReference type="ARBA" id="ARBA00008724"/>
    </source>
</evidence>
<keyword evidence="3" id="KW-0963">Cytoplasm</keyword>
<reference evidence="7" key="1">
    <citation type="submission" date="2018-06" db="EMBL/GenBank/DDBJ databases">
        <authorList>
            <person name="Zhirakovskaya E."/>
        </authorList>
    </citation>
    <scope>NUCLEOTIDE SEQUENCE</scope>
</reference>
<gene>
    <name evidence="7" type="ORF">MNBD_ALPHA02-1893</name>
</gene>
<sequence>MAGHSKFKNIMYRKGAQDKKRSSLFSKLSKEITVAAKMGGPDMDSNPRLRLAVQTARGQSMPKDNIQRAVNKSIGGDAENYDEIRYEGYGPGGTALIVESLTDNRNRAASDIRTGFAKNGGNLGETGSVAFQFDHVGEVIFEAGVKSADDMFEIALEAGAEDVVSDDETHEIYCAREDLQTVTTALTEAVGAEPKSAKLIWKPQNTIAVDLEAARKLLKMIDVLDDLDDVQNIYGNYEISDEIMEQLSA</sequence>
<dbReference type="SUPFAM" id="SSF75625">
    <property type="entry name" value="YebC-like"/>
    <property type="match status" value="1"/>
</dbReference>
<protein>
    <submittedName>
        <fullName evidence="7">Probable transcriptional regulatory protein YebC</fullName>
    </submittedName>
</protein>
<dbReference type="HAMAP" id="MF_00693">
    <property type="entry name" value="Transcrip_reg_TACO1"/>
    <property type="match status" value="1"/>
</dbReference>
<comment type="similarity">
    <text evidence="2">Belongs to the TACO1 family.</text>
</comment>
<dbReference type="NCBIfam" id="NF001030">
    <property type="entry name" value="PRK00110.1"/>
    <property type="match status" value="1"/>
</dbReference>
<dbReference type="PANTHER" id="PTHR12532">
    <property type="entry name" value="TRANSLATIONAL ACTIVATOR OF CYTOCHROME C OXIDASE 1"/>
    <property type="match status" value="1"/>
</dbReference>
<dbReference type="AlphaFoldDB" id="A0A3B0R568"/>
<dbReference type="FunFam" id="1.10.10.200:FF:000002">
    <property type="entry name" value="Probable transcriptional regulatory protein CLM62_37755"/>
    <property type="match status" value="1"/>
</dbReference>
<dbReference type="InterPro" id="IPR017856">
    <property type="entry name" value="Integrase-like_N"/>
</dbReference>
<dbReference type="InterPro" id="IPR029072">
    <property type="entry name" value="YebC-like"/>
</dbReference>
<evidence type="ECO:0000256" key="4">
    <source>
        <dbReference type="ARBA" id="ARBA00023125"/>
    </source>
</evidence>
<dbReference type="GO" id="GO:0005739">
    <property type="term" value="C:mitochondrion"/>
    <property type="evidence" value="ECO:0007669"/>
    <property type="project" value="UniProtKB-SubCell"/>
</dbReference>
<dbReference type="GO" id="GO:0003677">
    <property type="term" value="F:DNA binding"/>
    <property type="evidence" value="ECO:0007669"/>
    <property type="project" value="UniProtKB-KW"/>
</dbReference>
<organism evidence="7">
    <name type="scientific">hydrothermal vent metagenome</name>
    <dbReference type="NCBI Taxonomy" id="652676"/>
    <lineage>
        <taxon>unclassified sequences</taxon>
        <taxon>metagenomes</taxon>
        <taxon>ecological metagenomes</taxon>
    </lineage>
</organism>
<dbReference type="InterPro" id="IPR049083">
    <property type="entry name" value="TACO1_YebC_N"/>
</dbReference>
<comment type="subcellular location">
    <subcellularLocation>
        <location evidence="1">Mitochondrion</location>
    </subcellularLocation>
</comment>
<dbReference type="Pfam" id="PF01709">
    <property type="entry name" value="Transcrip_reg"/>
    <property type="match status" value="1"/>
</dbReference>
<feature type="domain" description="TACO1/YebC-like second and third" evidence="5">
    <location>
        <begin position="81"/>
        <end position="236"/>
    </location>
</feature>
<dbReference type="NCBIfam" id="NF009044">
    <property type="entry name" value="PRK12378.1"/>
    <property type="match status" value="1"/>
</dbReference>
<evidence type="ECO:0000259" key="6">
    <source>
        <dbReference type="Pfam" id="PF20772"/>
    </source>
</evidence>
<dbReference type="EMBL" id="UOED01000025">
    <property type="protein sequence ID" value="VAV87369.1"/>
    <property type="molecule type" value="Genomic_DNA"/>
</dbReference>
<dbReference type="PANTHER" id="PTHR12532:SF6">
    <property type="entry name" value="TRANSCRIPTIONAL REGULATORY PROTEIN YEBC-RELATED"/>
    <property type="match status" value="1"/>
</dbReference>
<feature type="domain" description="TACO1/YebC-like N-terminal" evidence="6">
    <location>
        <begin position="5"/>
        <end position="75"/>
    </location>
</feature>
<dbReference type="Gene3D" id="1.10.10.200">
    <property type="match status" value="1"/>
</dbReference>
<proteinExistence type="inferred from homology"/>
<dbReference type="InterPro" id="IPR048300">
    <property type="entry name" value="TACO1_YebC-like_2nd/3rd_dom"/>
</dbReference>